<proteinExistence type="predicted"/>
<feature type="transmembrane region" description="Helical" evidence="6">
    <location>
        <begin position="12"/>
        <end position="30"/>
    </location>
</feature>
<dbReference type="SUPFAM" id="SSF81321">
    <property type="entry name" value="Family A G protein-coupled receptor-like"/>
    <property type="match status" value="1"/>
</dbReference>
<keyword evidence="10" id="KW-1185">Reference proteome</keyword>
<gene>
    <name evidence="8" type="ORF">CAPTEDRAFT_212270</name>
</gene>
<dbReference type="PRINTS" id="PR00237">
    <property type="entry name" value="GPCRRHODOPSN"/>
</dbReference>
<evidence type="ECO:0000313" key="10">
    <source>
        <dbReference type="Proteomes" id="UP000014760"/>
    </source>
</evidence>
<evidence type="ECO:0000313" key="9">
    <source>
        <dbReference type="EnsemblMetazoa" id="CapteP212270"/>
    </source>
</evidence>
<dbReference type="PANTHER" id="PTHR22750">
    <property type="entry name" value="G-PROTEIN COUPLED RECEPTOR"/>
    <property type="match status" value="1"/>
</dbReference>
<dbReference type="CDD" id="cd00637">
    <property type="entry name" value="7tm_classA_rhodopsin-like"/>
    <property type="match status" value="1"/>
</dbReference>
<evidence type="ECO:0000256" key="2">
    <source>
        <dbReference type="ARBA" id="ARBA00022475"/>
    </source>
</evidence>
<feature type="domain" description="G-protein coupled receptors family 1 profile" evidence="7">
    <location>
        <begin position="22"/>
        <end position="322"/>
    </location>
</feature>
<feature type="transmembrane region" description="Helical" evidence="6">
    <location>
        <begin position="76"/>
        <end position="98"/>
    </location>
</feature>
<feature type="transmembrane region" description="Helical" evidence="6">
    <location>
        <begin position="268"/>
        <end position="293"/>
    </location>
</feature>
<evidence type="ECO:0000256" key="1">
    <source>
        <dbReference type="ARBA" id="ARBA00004651"/>
    </source>
</evidence>
<evidence type="ECO:0000259" key="7">
    <source>
        <dbReference type="PROSITE" id="PS50262"/>
    </source>
</evidence>
<keyword evidence="4 6" id="KW-1133">Transmembrane helix</keyword>
<keyword evidence="2" id="KW-1003">Cell membrane</keyword>
<keyword evidence="3 6" id="KW-0812">Transmembrane</keyword>
<dbReference type="STRING" id="283909.R7UB99"/>
<dbReference type="InterPro" id="IPR017452">
    <property type="entry name" value="GPCR_Rhodpsn_7TM"/>
</dbReference>
<dbReference type="EnsemblMetazoa" id="CapteT212270">
    <property type="protein sequence ID" value="CapteP212270"/>
    <property type="gene ID" value="CapteG212270"/>
</dbReference>
<evidence type="ECO:0000256" key="3">
    <source>
        <dbReference type="ARBA" id="ARBA00022692"/>
    </source>
</evidence>
<evidence type="ECO:0000256" key="6">
    <source>
        <dbReference type="SAM" id="Phobius"/>
    </source>
</evidence>
<dbReference type="SMART" id="SM01381">
    <property type="entry name" value="7TM_GPCR_Srsx"/>
    <property type="match status" value="1"/>
</dbReference>
<dbReference type="GO" id="GO:0005886">
    <property type="term" value="C:plasma membrane"/>
    <property type="evidence" value="ECO:0007669"/>
    <property type="project" value="UniProtKB-SubCell"/>
</dbReference>
<accession>R7UB99</accession>
<protein>
    <recommendedName>
        <fullName evidence="7">G-protein coupled receptors family 1 profile domain-containing protein</fullName>
    </recommendedName>
</protein>
<keyword evidence="5 6" id="KW-0472">Membrane</keyword>
<evidence type="ECO:0000313" key="8">
    <source>
        <dbReference type="EMBL" id="ELU03264.1"/>
    </source>
</evidence>
<evidence type="ECO:0000256" key="4">
    <source>
        <dbReference type="ARBA" id="ARBA00022989"/>
    </source>
</evidence>
<dbReference type="EMBL" id="KB303327">
    <property type="protein sequence ID" value="ELU03264.1"/>
    <property type="molecule type" value="Genomic_DNA"/>
</dbReference>
<feature type="transmembrane region" description="Helical" evidence="6">
    <location>
        <begin position="42"/>
        <end position="64"/>
    </location>
</feature>
<reference evidence="8 10" key="2">
    <citation type="journal article" date="2013" name="Nature">
        <title>Insights into bilaterian evolution from three spiralian genomes.</title>
        <authorList>
            <person name="Simakov O."/>
            <person name="Marletaz F."/>
            <person name="Cho S.J."/>
            <person name="Edsinger-Gonzales E."/>
            <person name="Havlak P."/>
            <person name="Hellsten U."/>
            <person name="Kuo D.H."/>
            <person name="Larsson T."/>
            <person name="Lv J."/>
            <person name="Arendt D."/>
            <person name="Savage R."/>
            <person name="Osoegawa K."/>
            <person name="de Jong P."/>
            <person name="Grimwood J."/>
            <person name="Chapman J.A."/>
            <person name="Shapiro H."/>
            <person name="Aerts A."/>
            <person name="Otillar R.P."/>
            <person name="Terry A.Y."/>
            <person name="Boore J.L."/>
            <person name="Grigoriev I.V."/>
            <person name="Lindberg D.R."/>
            <person name="Seaver E.C."/>
            <person name="Weisblat D.A."/>
            <person name="Putnam N.H."/>
            <person name="Rokhsar D.S."/>
        </authorList>
    </citation>
    <scope>NUCLEOTIDE SEQUENCE</scope>
    <source>
        <strain evidence="8 10">I ESC-2004</strain>
    </source>
</reference>
<feature type="transmembrane region" description="Helical" evidence="6">
    <location>
        <begin position="305"/>
        <end position="324"/>
    </location>
</feature>
<dbReference type="PROSITE" id="PS50262">
    <property type="entry name" value="G_PROTEIN_RECEP_F1_2"/>
    <property type="match status" value="1"/>
</dbReference>
<reference evidence="10" key="1">
    <citation type="submission" date="2012-12" db="EMBL/GenBank/DDBJ databases">
        <authorList>
            <person name="Hellsten U."/>
            <person name="Grimwood J."/>
            <person name="Chapman J.A."/>
            <person name="Shapiro H."/>
            <person name="Aerts A."/>
            <person name="Otillar R.P."/>
            <person name="Terry A.Y."/>
            <person name="Boore J.L."/>
            <person name="Simakov O."/>
            <person name="Marletaz F."/>
            <person name="Cho S.-J."/>
            <person name="Edsinger-Gonzales E."/>
            <person name="Havlak P."/>
            <person name="Kuo D.-H."/>
            <person name="Larsson T."/>
            <person name="Lv J."/>
            <person name="Arendt D."/>
            <person name="Savage R."/>
            <person name="Osoegawa K."/>
            <person name="de Jong P."/>
            <person name="Lindberg D.R."/>
            <person name="Seaver E.C."/>
            <person name="Weisblat D.A."/>
            <person name="Putnam N.H."/>
            <person name="Grigoriev I.V."/>
            <person name="Rokhsar D.S."/>
        </authorList>
    </citation>
    <scope>NUCLEOTIDE SEQUENCE</scope>
    <source>
        <strain evidence="10">I ESC-2004</strain>
    </source>
</reference>
<dbReference type="Pfam" id="PF00001">
    <property type="entry name" value="7tm_1"/>
    <property type="match status" value="1"/>
</dbReference>
<dbReference type="GO" id="GO:0004930">
    <property type="term" value="F:G protein-coupled receptor activity"/>
    <property type="evidence" value="ECO:0007669"/>
    <property type="project" value="InterPro"/>
</dbReference>
<feature type="transmembrane region" description="Helical" evidence="6">
    <location>
        <begin position="119"/>
        <end position="138"/>
    </location>
</feature>
<dbReference type="InterPro" id="IPR000276">
    <property type="entry name" value="GPCR_Rhodpsn"/>
</dbReference>
<name>R7UB99_CAPTE</name>
<comment type="subcellular location">
    <subcellularLocation>
        <location evidence="1">Cell membrane</location>
        <topology evidence="1">Multi-pass membrane protein</topology>
    </subcellularLocation>
</comment>
<dbReference type="Gene3D" id="1.20.1070.10">
    <property type="entry name" value="Rhodopsin 7-helix transmembrane proteins"/>
    <property type="match status" value="1"/>
</dbReference>
<sequence>MSLSALNVPASLITVGVLILLSNTCVLLALRKLRTIKKSTYFFIIQLTIADLFLGFLIILRSILFLSGHLGKSVCAAILSLSLGSLGISSNAITLLYFELFLAVKNMTMFRNPLGKYQTMTLQIFSVLIWLTLSAVGYNSQETNIQVWNYAQDKCEIRWAFNLQYIIAIDVLFVIFLVLTLSFQIGTLVLMRNRHKQMFQQQINTIQRQMRIIVDDTRSQVSTSNEDGEPGTSNNVPRVSVTSARLIFNSKETFKERWLRRKMNMTKLITIVLIIFVVCWYPSVCLSIAYAVMGGGDSISDVVFNYSWIAIPIHAAANLFIYAAKSKDFRRALRDAFCGNCPSCAVDNRVEPFLVHRGRTSSCNL</sequence>
<organism evidence="8">
    <name type="scientific">Capitella teleta</name>
    <name type="common">Polychaete worm</name>
    <dbReference type="NCBI Taxonomy" id="283909"/>
    <lineage>
        <taxon>Eukaryota</taxon>
        <taxon>Metazoa</taxon>
        <taxon>Spiralia</taxon>
        <taxon>Lophotrochozoa</taxon>
        <taxon>Annelida</taxon>
        <taxon>Polychaeta</taxon>
        <taxon>Sedentaria</taxon>
        <taxon>Scolecida</taxon>
        <taxon>Capitellidae</taxon>
        <taxon>Capitella</taxon>
    </lineage>
</organism>
<reference evidence="9" key="3">
    <citation type="submission" date="2015-06" db="UniProtKB">
        <authorList>
            <consortium name="EnsemblMetazoa"/>
        </authorList>
    </citation>
    <scope>IDENTIFICATION</scope>
</reference>
<dbReference type="Proteomes" id="UP000014760">
    <property type="component" value="Unassembled WGS sequence"/>
</dbReference>
<dbReference type="HOGENOM" id="CLU_759204_0_0_1"/>
<feature type="transmembrane region" description="Helical" evidence="6">
    <location>
        <begin position="165"/>
        <end position="191"/>
    </location>
</feature>
<dbReference type="EMBL" id="AMQN01008514">
    <property type="status" value="NOT_ANNOTATED_CDS"/>
    <property type="molecule type" value="Genomic_DNA"/>
</dbReference>
<evidence type="ECO:0000256" key="5">
    <source>
        <dbReference type="ARBA" id="ARBA00023136"/>
    </source>
</evidence>
<dbReference type="AlphaFoldDB" id="R7UB99"/>